<evidence type="ECO:0008006" key="4">
    <source>
        <dbReference type="Google" id="ProtNLM"/>
    </source>
</evidence>
<sequence length="244" mass="26112">MDEKTAELRDLFVDATGEEAVTESQSRPRGSLSEPADATVEDRLTALVEEMQERYDFASSLSTADLVAVVRGFFDPDVTGADAESWSAAADAALASTLSADVDAEAVFRARMDLHLVSGSDRDAPIAYDRLRSLVSASTGADGSLTDDELAAAIASGSEDSIEDDAANDVAENGAAENDVAPETVRRYRRVAEADLVSRRANHRFRDAFTDLLTDADLSTRLAEDARRDGLTEATEDIETDVSL</sequence>
<dbReference type="OrthoDB" id="146450at2157"/>
<organism evidence="2 3">
    <name type="scientific">Halobellus clavatus</name>
    <dbReference type="NCBI Taxonomy" id="660517"/>
    <lineage>
        <taxon>Archaea</taxon>
        <taxon>Methanobacteriati</taxon>
        <taxon>Methanobacteriota</taxon>
        <taxon>Stenosarchaea group</taxon>
        <taxon>Halobacteria</taxon>
        <taxon>Halobacteriales</taxon>
        <taxon>Haloferacaceae</taxon>
        <taxon>Halobellus</taxon>
    </lineage>
</organism>
<dbReference type="EMBL" id="FNPB01000002">
    <property type="protein sequence ID" value="SDX78957.1"/>
    <property type="molecule type" value="Genomic_DNA"/>
</dbReference>
<gene>
    <name evidence="2" type="ORF">SAMN04487946_102331</name>
</gene>
<reference evidence="3" key="1">
    <citation type="submission" date="2016-10" db="EMBL/GenBank/DDBJ databases">
        <authorList>
            <person name="Varghese N."/>
            <person name="Submissions S."/>
        </authorList>
    </citation>
    <scope>NUCLEOTIDE SEQUENCE [LARGE SCALE GENOMIC DNA]</scope>
    <source>
        <strain evidence="3">CGMCC 1.10118</strain>
    </source>
</reference>
<evidence type="ECO:0000313" key="2">
    <source>
        <dbReference type="EMBL" id="SDX78957.1"/>
    </source>
</evidence>
<dbReference type="AlphaFoldDB" id="A0A1H3EK24"/>
<dbReference type="RefSeq" id="WP_089765868.1">
    <property type="nucleotide sequence ID" value="NZ_FNPB01000002.1"/>
</dbReference>
<protein>
    <recommendedName>
        <fullName evidence="4">Conditioned medium-induced protein 4</fullName>
    </recommendedName>
</protein>
<dbReference type="Proteomes" id="UP000199170">
    <property type="component" value="Unassembled WGS sequence"/>
</dbReference>
<dbReference type="STRING" id="660517.SAMN04487946_102331"/>
<feature type="region of interest" description="Disordered" evidence="1">
    <location>
        <begin position="1"/>
        <end position="40"/>
    </location>
</feature>
<accession>A0A1H3EK24</accession>
<evidence type="ECO:0000313" key="3">
    <source>
        <dbReference type="Proteomes" id="UP000199170"/>
    </source>
</evidence>
<keyword evidence="3" id="KW-1185">Reference proteome</keyword>
<proteinExistence type="predicted"/>
<evidence type="ECO:0000256" key="1">
    <source>
        <dbReference type="SAM" id="MobiDB-lite"/>
    </source>
</evidence>
<name>A0A1H3EK24_9EURY</name>
<feature type="compositionally biased region" description="Basic and acidic residues" evidence="1">
    <location>
        <begin position="1"/>
        <end position="12"/>
    </location>
</feature>